<sequence>MKAIVSNNQFSLDDGNQFSEIDIPQPEPGEGEILIKVETLSVNPVDTKLRQQPFSDEEKHRILGYDAVGTIEKIGNNVSTFKKGDRVFYSGAPSYAGANQQYQLMDVRLVAHAPQSLKPTEAAALPLTGLTAYETLFDTFNISENPQENRGKTLLIINGSGGVGSIATQIAKAYGLRVITTASRTETIEWSKQMGADLVLNHKNDLSDELKKHDLADVDYIFCTFNTDAYYEKMIELVKPHGKITTIVAFQDKQDLNLLKSKSVTFTHEFMFTRPLHQTEDMQKHQTYLQDIAQKVDDGVYHTTLNQTLNGLTTETLFKAHEILESHKMIGKLVIQVDEDSEN</sequence>
<keyword evidence="5" id="KW-1185">Reference proteome</keyword>
<evidence type="ECO:0000313" key="5">
    <source>
        <dbReference type="Proteomes" id="UP001436297"/>
    </source>
</evidence>
<dbReference type="PANTHER" id="PTHR43482">
    <property type="entry name" value="PROTEIN AST1-RELATED"/>
    <property type="match status" value="1"/>
</dbReference>
<gene>
    <name evidence="4" type="ORF">QQM35_00655</name>
</gene>
<dbReference type="InterPro" id="IPR002364">
    <property type="entry name" value="Quin_OxRdtase/zeta-crystal_CS"/>
</dbReference>
<keyword evidence="2" id="KW-0479">Metal-binding</keyword>
<dbReference type="PROSITE" id="PS01162">
    <property type="entry name" value="QOR_ZETA_CRYSTAL"/>
    <property type="match status" value="1"/>
</dbReference>
<organism evidence="4 5">
    <name type="scientific">Staphylococcus hsinchuensis</name>
    <dbReference type="NCBI Taxonomy" id="3051183"/>
    <lineage>
        <taxon>Bacteria</taxon>
        <taxon>Bacillati</taxon>
        <taxon>Bacillota</taxon>
        <taxon>Bacilli</taxon>
        <taxon>Bacillales</taxon>
        <taxon>Staphylococcaceae</taxon>
        <taxon>Staphylococcus</taxon>
    </lineage>
</organism>
<dbReference type="Pfam" id="PF00107">
    <property type="entry name" value="ADH_zinc_N"/>
    <property type="match status" value="1"/>
</dbReference>
<dbReference type="InterPro" id="IPR014182">
    <property type="entry name" value="ADH_Zn_typ-1"/>
</dbReference>
<dbReference type="RefSeq" id="WP_251518069.1">
    <property type="nucleotide sequence ID" value="NZ_CP128355.1"/>
</dbReference>
<dbReference type="InterPro" id="IPR013149">
    <property type="entry name" value="ADH-like_C"/>
</dbReference>
<dbReference type="NCBIfam" id="TIGR02817">
    <property type="entry name" value="adh_fam_1"/>
    <property type="match status" value="1"/>
</dbReference>
<feature type="domain" description="Enoyl reductase (ER)" evidence="3">
    <location>
        <begin position="11"/>
        <end position="335"/>
    </location>
</feature>
<dbReference type="PANTHER" id="PTHR43482:SF1">
    <property type="entry name" value="PROTEIN AST1-RELATED"/>
    <property type="match status" value="1"/>
</dbReference>
<evidence type="ECO:0000313" key="4">
    <source>
        <dbReference type="EMBL" id="XAF70658.1"/>
    </source>
</evidence>
<dbReference type="SUPFAM" id="SSF50129">
    <property type="entry name" value="GroES-like"/>
    <property type="match status" value="1"/>
</dbReference>
<evidence type="ECO:0000256" key="2">
    <source>
        <dbReference type="RuleBase" id="RU364000"/>
    </source>
</evidence>
<evidence type="ECO:0000256" key="1">
    <source>
        <dbReference type="ARBA" id="ARBA00010371"/>
    </source>
</evidence>
<dbReference type="InterPro" id="IPR036291">
    <property type="entry name" value="NAD(P)-bd_dom_sf"/>
</dbReference>
<dbReference type="InterPro" id="IPR020843">
    <property type="entry name" value="ER"/>
</dbReference>
<dbReference type="EMBL" id="CP128355">
    <property type="protein sequence ID" value="XAF70658.1"/>
    <property type="molecule type" value="Genomic_DNA"/>
</dbReference>
<protein>
    <recommendedName>
        <fullName evidence="2">Zinc-type alcohol dehydrogenase-like protein</fullName>
    </recommendedName>
</protein>
<dbReference type="SUPFAM" id="SSF51735">
    <property type="entry name" value="NAD(P)-binding Rossmann-fold domains"/>
    <property type="match status" value="1"/>
</dbReference>
<name>A0ABZ3ECX5_9STAP</name>
<evidence type="ECO:0000259" key="3">
    <source>
        <dbReference type="SMART" id="SM00829"/>
    </source>
</evidence>
<comment type="similarity">
    <text evidence="1 2">Belongs to the zinc-containing alcohol dehydrogenase family. Quinone oxidoreductase subfamily.</text>
</comment>
<dbReference type="CDD" id="cd08252">
    <property type="entry name" value="AL_MDR"/>
    <property type="match status" value="1"/>
</dbReference>
<reference evidence="4 5" key="1">
    <citation type="journal article" date="2024" name="Pathogens">
        <title>Staphylococcus hsinchuensis sp. nov., Isolated from Soymilk.</title>
        <authorList>
            <person name="Wang Y.T."/>
            <person name="Lin Y.C."/>
            <person name="Hsieh Y.H."/>
            <person name="Lin Y.T."/>
            <person name="Hamada M."/>
            <person name="Chen C.C."/>
            <person name="Liou J.S."/>
            <person name="Lee A.Y."/>
            <person name="Zhang W.L."/>
            <person name="Chen Y.T."/>
            <person name="Huang C.H."/>
        </authorList>
    </citation>
    <scope>NUCLEOTIDE SEQUENCE [LARGE SCALE GENOMIC DNA]</scope>
    <source>
        <strain evidence="4 5">H164</strain>
    </source>
</reference>
<dbReference type="SMART" id="SM00829">
    <property type="entry name" value="PKS_ER"/>
    <property type="match status" value="1"/>
</dbReference>
<dbReference type="Pfam" id="PF08240">
    <property type="entry name" value="ADH_N"/>
    <property type="match status" value="1"/>
</dbReference>
<dbReference type="Proteomes" id="UP001436297">
    <property type="component" value="Chromosome"/>
</dbReference>
<keyword evidence="2" id="KW-0560">Oxidoreductase</keyword>
<dbReference type="InterPro" id="IPR013154">
    <property type="entry name" value="ADH-like_N"/>
</dbReference>
<dbReference type="Gene3D" id="3.90.180.10">
    <property type="entry name" value="Medium-chain alcohol dehydrogenases, catalytic domain"/>
    <property type="match status" value="1"/>
</dbReference>
<dbReference type="InterPro" id="IPR011032">
    <property type="entry name" value="GroES-like_sf"/>
</dbReference>
<keyword evidence="2" id="KW-0862">Zinc</keyword>
<accession>A0ABZ3ECX5</accession>
<dbReference type="Gene3D" id="3.40.50.720">
    <property type="entry name" value="NAD(P)-binding Rossmann-like Domain"/>
    <property type="match status" value="1"/>
</dbReference>
<dbReference type="InterPro" id="IPR052585">
    <property type="entry name" value="Lipid_raft_assoc_Zn_ADH"/>
</dbReference>
<proteinExistence type="inferred from homology"/>